<comment type="caution">
    <text evidence="3">The sequence shown here is derived from an EMBL/GenBank/DDBJ whole genome shotgun (WGS) entry which is preliminary data.</text>
</comment>
<dbReference type="SUPFAM" id="SSF48452">
    <property type="entry name" value="TPR-like"/>
    <property type="match status" value="1"/>
</dbReference>
<feature type="chain" id="PRO_5002084550" evidence="2">
    <location>
        <begin position="26"/>
        <end position="396"/>
    </location>
</feature>
<evidence type="ECO:0000313" key="4">
    <source>
        <dbReference type="Proteomes" id="UP000030980"/>
    </source>
</evidence>
<gene>
    <name evidence="3" type="ORF">PT85_03950</name>
</gene>
<accession>A0A0B3C120</accession>
<dbReference type="PROSITE" id="PS51257">
    <property type="entry name" value="PROKAR_LIPOPROTEIN"/>
    <property type="match status" value="1"/>
</dbReference>
<dbReference type="RefSeq" id="WP_039606013.1">
    <property type="nucleotide sequence ID" value="NZ_FMUP01000001.1"/>
</dbReference>
<organism evidence="3 4">
    <name type="scientific">Pseudomonas flexibilis</name>
    <dbReference type="NCBI Taxonomy" id="706570"/>
    <lineage>
        <taxon>Bacteria</taxon>
        <taxon>Pseudomonadati</taxon>
        <taxon>Pseudomonadota</taxon>
        <taxon>Gammaproteobacteria</taxon>
        <taxon>Pseudomonadales</taxon>
        <taxon>Pseudomonadaceae</taxon>
        <taxon>Pseudomonas</taxon>
    </lineage>
</organism>
<dbReference type="Gene3D" id="1.25.40.10">
    <property type="entry name" value="Tetratricopeptide repeat domain"/>
    <property type="match status" value="1"/>
</dbReference>
<dbReference type="Pfam" id="PF13414">
    <property type="entry name" value="TPR_11"/>
    <property type="match status" value="1"/>
</dbReference>
<keyword evidence="1" id="KW-0802">TPR repeat</keyword>
<name>A0A0B3C120_9PSED</name>
<protein>
    <submittedName>
        <fullName evidence="3">Tetratricopeptide repeat protein</fullName>
    </submittedName>
</protein>
<dbReference type="InterPro" id="IPR019734">
    <property type="entry name" value="TPR_rpt"/>
</dbReference>
<evidence type="ECO:0000256" key="1">
    <source>
        <dbReference type="PROSITE-ProRule" id="PRU00339"/>
    </source>
</evidence>
<keyword evidence="4" id="KW-1185">Reference proteome</keyword>
<dbReference type="EMBL" id="JTAK01000002">
    <property type="protein sequence ID" value="KHO65257.1"/>
    <property type="molecule type" value="Genomic_DNA"/>
</dbReference>
<dbReference type="SMART" id="SM00028">
    <property type="entry name" value="TPR"/>
    <property type="match status" value="3"/>
</dbReference>
<dbReference type="PROSITE" id="PS50005">
    <property type="entry name" value="TPR"/>
    <property type="match status" value="1"/>
</dbReference>
<evidence type="ECO:0000256" key="2">
    <source>
        <dbReference type="SAM" id="SignalP"/>
    </source>
</evidence>
<dbReference type="STRING" id="706570.PT85_03950"/>
<evidence type="ECO:0000313" key="3">
    <source>
        <dbReference type="EMBL" id="KHO65257.1"/>
    </source>
</evidence>
<feature type="signal peptide" evidence="2">
    <location>
        <begin position="1"/>
        <end position="25"/>
    </location>
</feature>
<dbReference type="AlphaFoldDB" id="A0A0B3C120"/>
<dbReference type="InterPro" id="IPR011990">
    <property type="entry name" value="TPR-like_helical_dom_sf"/>
</dbReference>
<reference evidence="3 4" key="1">
    <citation type="submission" date="2014-11" db="EMBL/GenBank/DDBJ databases">
        <title>Genome sequence of Pseudomonas tuomuerensis JCM 14085.</title>
        <authorList>
            <person name="Shin S.-K."/>
            <person name="Yi H."/>
        </authorList>
    </citation>
    <scope>NUCLEOTIDE SEQUENCE [LARGE SCALE GENOMIC DNA]</scope>
    <source>
        <strain evidence="3 4">JCM 14085</strain>
    </source>
</reference>
<proteinExistence type="predicted"/>
<dbReference type="OrthoDB" id="5624957at2"/>
<keyword evidence="2" id="KW-0732">Signal</keyword>
<feature type="repeat" description="TPR" evidence="1">
    <location>
        <begin position="274"/>
        <end position="307"/>
    </location>
</feature>
<sequence length="396" mass="43989">MYTTLVKYLSPLALLLACFAPVAQAAPLDIQILSATIRDQKIEGASLILQKNGEQSVTAVTNARGEATLNPAFDASDSLLIVKKPGYSDLVVKCPCDGMTYAISPVMQNLDGMRIVLNWGRYPEDLDSHLLFPGNHVYFSNMRGRDALLDVDDTTSYGPETITIERKHDGSRYVYAVHNFSDRARMNSNRLSESNAKVFVYVGQTLIKTYYVPRNQVGNLWTVFAVTESGDIEDFNTLKNVSSLERLSTSEFGNVVGTLVSQRTDYGADRLQRAKGLNRQGEQAYHAGQYDEAIRLYRAAIDEDANYGQAYSNLGLAFQKANRVAEALWANRKAIALASGASAPTVRASSHYNNGRIYETAGQWSDALREYRYARDQKANAVYDRAIERMLQNGAR</sequence>
<dbReference type="Proteomes" id="UP000030980">
    <property type="component" value="Unassembled WGS sequence"/>
</dbReference>